<feature type="region of interest" description="Disordered" evidence="1">
    <location>
        <begin position="175"/>
        <end position="215"/>
    </location>
</feature>
<proteinExistence type="predicted"/>
<evidence type="ECO:0000313" key="2">
    <source>
        <dbReference type="EMBL" id="KAH8074792.1"/>
    </source>
</evidence>
<dbReference type="Proteomes" id="UP000813824">
    <property type="component" value="Unassembled WGS sequence"/>
</dbReference>
<accession>A0A8K0UDZ3</accession>
<comment type="caution">
    <text evidence="2">The sequence shown here is derived from an EMBL/GenBank/DDBJ whole genome shotgun (WGS) entry which is preliminary data.</text>
</comment>
<evidence type="ECO:0000256" key="1">
    <source>
        <dbReference type="SAM" id="MobiDB-lite"/>
    </source>
</evidence>
<gene>
    <name evidence="2" type="ORF">BXZ70DRAFT_911541</name>
</gene>
<name>A0A8K0UDZ3_9AGAR</name>
<dbReference type="EMBL" id="JAEVFJ010000071">
    <property type="protein sequence ID" value="KAH8074792.1"/>
    <property type="molecule type" value="Genomic_DNA"/>
</dbReference>
<reference evidence="2" key="1">
    <citation type="journal article" date="2021" name="New Phytol.">
        <title>Evolutionary innovations through gain and loss of genes in the ectomycorrhizal Boletales.</title>
        <authorList>
            <person name="Wu G."/>
            <person name="Miyauchi S."/>
            <person name="Morin E."/>
            <person name="Kuo A."/>
            <person name="Drula E."/>
            <person name="Varga T."/>
            <person name="Kohler A."/>
            <person name="Feng B."/>
            <person name="Cao Y."/>
            <person name="Lipzen A."/>
            <person name="Daum C."/>
            <person name="Hundley H."/>
            <person name="Pangilinan J."/>
            <person name="Johnson J."/>
            <person name="Barry K."/>
            <person name="LaButti K."/>
            <person name="Ng V."/>
            <person name="Ahrendt S."/>
            <person name="Min B."/>
            <person name="Choi I.G."/>
            <person name="Park H."/>
            <person name="Plett J.M."/>
            <person name="Magnuson J."/>
            <person name="Spatafora J.W."/>
            <person name="Nagy L.G."/>
            <person name="Henrissat B."/>
            <person name="Grigoriev I.V."/>
            <person name="Yang Z.L."/>
            <person name="Xu J."/>
            <person name="Martin F.M."/>
        </authorList>
    </citation>
    <scope>NUCLEOTIDE SEQUENCE</scope>
    <source>
        <strain evidence="2">KKN 215</strain>
    </source>
</reference>
<keyword evidence="3" id="KW-1185">Reference proteome</keyword>
<dbReference type="AlphaFoldDB" id="A0A8K0UDZ3"/>
<protein>
    <submittedName>
        <fullName evidence="2">Uncharacterized protein</fullName>
    </submittedName>
</protein>
<organism evidence="2 3">
    <name type="scientific">Cristinia sonorae</name>
    <dbReference type="NCBI Taxonomy" id="1940300"/>
    <lineage>
        <taxon>Eukaryota</taxon>
        <taxon>Fungi</taxon>
        <taxon>Dikarya</taxon>
        <taxon>Basidiomycota</taxon>
        <taxon>Agaricomycotina</taxon>
        <taxon>Agaricomycetes</taxon>
        <taxon>Agaricomycetidae</taxon>
        <taxon>Agaricales</taxon>
        <taxon>Pleurotineae</taxon>
        <taxon>Stephanosporaceae</taxon>
        <taxon>Cristinia</taxon>
    </lineage>
</organism>
<sequence length="215" mass="23982">MPASGWAMPKQIVYCQWKLQSYIVKERWGHPSSYEVFVRAPVVNDNVGNQNSPRAVTLIARKLKRTLLPLIVAVAAIPSGVAGAGREPSQDAPPIGRSGARWWFIVEPLVEKNRRSGETSILLELRPQSSSDQHQERANCLAHRSWPLKSCDGVGLETKGWSCGAAVALMCTPLRSQSGPERNEEDRALVRRRRRRAHCNDDEEVNTPGDPHNFD</sequence>
<evidence type="ECO:0000313" key="3">
    <source>
        <dbReference type="Proteomes" id="UP000813824"/>
    </source>
</evidence>